<dbReference type="NCBIfam" id="NF010925">
    <property type="entry name" value="PRK14345.1"/>
    <property type="match status" value="1"/>
</dbReference>
<dbReference type="InterPro" id="IPR045864">
    <property type="entry name" value="aa-tRNA-synth_II/BPL/LPL"/>
</dbReference>
<evidence type="ECO:0000256" key="2">
    <source>
        <dbReference type="ARBA" id="ARBA00007907"/>
    </source>
</evidence>
<name>A0AAD3DQU2_9CHLO</name>
<dbReference type="HAMAP" id="MF_00013">
    <property type="entry name" value="LipB"/>
    <property type="match status" value="1"/>
</dbReference>
<dbReference type="PANTHER" id="PTHR10993:SF15">
    <property type="entry name" value="OCTANOYLTRANSFERASE LIP2, MITOCHONDRIAL"/>
    <property type="match status" value="1"/>
</dbReference>
<dbReference type="EC" id="2.3.1.181" evidence="3"/>
<dbReference type="PROSITE" id="PS51733">
    <property type="entry name" value="BPL_LPL_CATALYTIC"/>
    <property type="match status" value="1"/>
</dbReference>
<evidence type="ECO:0000256" key="5">
    <source>
        <dbReference type="ARBA" id="ARBA00023315"/>
    </source>
</evidence>
<comment type="caution">
    <text evidence="8">The sequence shown here is derived from an EMBL/GenBank/DDBJ whole genome shotgun (WGS) entry which is preliminary data.</text>
</comment>
<comment type="similarity">
    <text evidence="2">Belongs to the LipB family.</text>
</comment>
<evidence type="ECO:0000256" key="6">
    <source>
        <dbReference type="SAM" id="MobiDB-lite"/>
    </source>
</evidence>
<protein>
    <recommendedName>
        <fullName evidence="3">lipoyl(octanoyl) transferase</fullName>
        <ecNumber evidence="3">2.3.1.181</ecNumber>
    </recommendedName>
</protein>
<gene>
    <name evidence="8" type="ORF">Agub_g6025</name>
</gene>
<keyword evidence="9" id="KW-1185">Reference proteome</keyword>
<evidence type="ECO:0000256" key="1">
    <source>
        <dbReference type="ARBA" id="ARBA00004821"/>
    </source>
</evidence>
<dbReference type="GO" id="GO:0033819">
    <property type="term" value="F:lipoyl(octanoyl) transferase activity"/>
    <property type="evidence" value="ECO:0007669"/>
    <property type="project" value="UniProtKB-EC"/>
</dbReference>
<dbReference type="Gene3D" id="3.30.930.10">
    <property type="entry name" value="Bira Bifunctional Protein, Domain 2"/>
    <property type="match status" value="1"/>
</dbReference>
<dbReference type="NCBIfam" id="TIGR00214">
    <property type="entry name" value="lipB"/>
    <property type="match status" value="1"/>
</dbReference>
<evidence type="ECO:0000256" key="3">
    <source>
        <dbReference type="ARBA" id="ARBA00012334"/>
    </source>
</evidence>
<accession>A0AAD3DQU2</accession>
<evidence type="ECO:0000313" key="9">
    <source>
        <dbReference type="Proteomes" id="UP001054857"/>
    </source>
</evidence>
<dbReference type="InterPro" id="IPR020605">
    <property type="entry name" value="Octanoyltransferase_CS"/>
</dbReference>
<evidence type="ECO:0000256" key="4">
    <source>
        <dbReference type="ARBA" id="ARBA00022679"/>
    </source>
</evidence>
<feature type="non-terminal residue" evidence="8">
    <location>
        <position position="310"/>
    </location>
</feature>
<dbReference type="PANTHER" id="PTHR10993">
    <property type="entry name" value="OCTANOYLTRANSFERASE"/>
    <property type="match status" value="1"/>
</dbReference>
<feature type="domain" description="BPL/LPL catalytic" evidence="7">
    <location>
        <begin position="56"/>
        <end position="242"/>
    </location>
</feature>
<comment type="pathway">
    <text evidence="1">Protein modification; protein lipoylation via endogenous pathway; protein N(6)-(lipoyl)lysine from octanoyl-[acyl-carrier-protein]: step 1/2.</text>
</comment>
<feature type="compositionally biased region" description="Polar residues" evidence="6">
    <location>
        <begin position="220"/>
        <end position="231"/>
    </location>
</feature>
<dbReference type="EMBL" id="BMAR01000008">
    <property type="protein sequence ID" value="GFR44937.1"/>
    <property type="molecule type" value="Genomic_DNA"/>
</dbReference>
<dbReference type="GO" id="GO:0009249">
    <property type="term" value="P:protein lipoylation"/>
    <property type="evidence" value="ECO:0007669"/>
    <property type="project" value="InterPro"/>
</dbReference>
<dbReference type="CDD" id="cd16444">
    <property type="entry name" value="LipB"/>
    <property type="match status" value="1"/>
</dbReference>
<sequence>DVSLVVTTRQEDRALLRKADLAMLRPLRVINLTSSLTRYTAGLQLQDSIAEERKSGLVGDTLLLLQHYPVYTLGKRGSDVDFKKPKEELEASGVEICVVPRGGEVTFHGPGQLVAYPILGVRQAGLGARTYVEGLEDSLIDCLAKYGIAARGRVPGATGVWVGERKIAAIGVRISHGISSHGLALNINTDLSYFDNIIPCGIRDKEVTSIARELLRRRTPQPTRGSDSAPDSNLRLYQDQNPLSLQPQPQQQQLEQDRLQSWVDSGAGAVGCPNIVTAISLSVPEFGTVVGELVESFSRRLGFRPEEVRC</sequence>
<dbReference type="Proteomes" id="UP001054857">
    <property type="component" value="Unassembled WGS sequence"/>
</dbReference>
<dbReference type="InterPro" id="IPR000544">
    <property type="entry name" value="Octanoyltransferase"/>
</dbReference>
<dbReference type="AlphaFoldDB" id="A0AAD3DQU2"/>
<proteinExistence type="inferred from homology"/>
<dbReference type="Pfam" id="PF21948">
    <property type="entry name" value="LplA-B_cat"/>
    <property type="match status" value="1"/>
</dbReference>
<reference evidence="8 9" key="1">
    <citation type="journal article" date="2021" name="Sci. Rep.">
        <title>Genome sequencing of the multicellular alga Astrephomene provides insights into convergent evolution of germ-soma differentiation.</title>
        <authorList>
            <person name="Yamashita S."/>
            <person name="Yamamoto K."/>
            <person name="Matsuzaki R."/>
            <person name="Suzuki S."/>
            <person name="Yamaguchi H."/>
            <person name="Hirooka S."/>
            <person name="Minakuchi Y."/>
            <person name="Miyagishima S."/>
            <person name="Kawachi M."/>
            <person name="Toyoda A."/>
            <person name="Nozaki H."/>
        </authorList>
    </citation>
    <scope>NUCLEOTIDE SEQUENCE [LARGE SCALE GENOMIC DNA]</scope>
    <source>
        <strain evidence="8 9">NIES-4017</strain>
    </source>
</reference>
<dbReference type="PROSITE" id="PS01313">
    <property type="entry name" value="LIPB"/>
    <property type="match status" value="1"/>
</dbReference>
<keyword evidence="4" id="KW-0808">Transferase</keyword>
<evidence type="ECO:0000259" key="7">
    <source>
        <dbReference type="PROSITE" id="PS51733"/>
    </source>
</evidence>
<evidence type="ECO:0000313" key="8">
    <source>
        <dbReference type="EMBL" id="GFR44937.1"/>
    </source>
</evidence>
<keyword evidence="5" id="KW-0012">Acyltransferase</keyword>
<dbReference type="SUPFAM" id="SSF55681">
    <property type="entry name" value="Class II aaRS and biotin synthetases"/>
    <property type="match status" value="1"/>
</dbReference>
<dbReference type="InterPro" id="IPR004143">
    <property type="entry name" value="BPL_LPL_catalytic"/>
</dbReference>
<feature type="region of interest" description="Disordered" evidence="6">
    <location>
        <begin position="216"/>
        <end position="235"/>
    </location>
</feature>
<organism evidence="8 9">
    <name type="scientific">Astrephomene gubernaculifera</name>
    <dbReference type="NCBI Taxonomy" id="47775"/>
    <lineage>
        <taxon>Eukaryota</taxon>
        <taxon>Viridiplantae</taxon>
        <taxon>Chlorophyta</taxon>
        <taxon>core chlorophytes</taxon>
        <taxon>Chlorophyceae</taxon>
        <taxon>CS clade</taxon>
        <taxon>Chlamydomonadales</taxon>
        <taxon>Astrephomenaceae</taxon>
        <taxon>Astrephomene</taxon>
    </lineage>
</organism>